<evidence type="ECO:0000313" key="2">
    <source>
        <dbReference type="Proteomes" id="UP000007110"/>
    </source>
</evidence>
<dbReference type="InParanoid" id="A0A7M7NCN6"/>
<organism evidence="1 2">
    <name type="scientific">Strongylocentrotus purpuratus</name>
    <name type="common">Purple sea urchin</name>
    <dbReference type="NCBI Taxonomy" id="7668"/>
    <lineage>
        <taxon>Eukaryota</taxon>
        <taxon>Metazoa</taxon>
        <taxon>Echinodermata</taxon>
        <taxon>Eleutherozoa</taxon>
        <taxon>Echinozoa</taxon>
        <taxon>Echinoidea</taxon>
        <taxon>Euechinoidea</taxon>
        <taxon>Echinacea</taxon>
        <taxon>Camarodonta</taxon>
        <taxon>Echinidea</taxon>
        <taxon>Strongylocentrotidae</taxon>
        <taxon>Strongylocentrotus</taxon>
    </lineage>
</organism>
<dbReference type="Proteomes" id="UP000007110">
    <property type="component" value="Unassembled WGS sequence"/>
</dbReference>
<dbReference type="AlphaFoldDB" id="A0A7M7NCN6"/>
<dbReference type="RefSeq" id="XP_030834627.1">
    <property type="nucleotide sequence ID" value="XM_030978767.1"/>
</dbReference>
<proteinExistence type="predicted"/>
<sequence length="152" mass="17560">MILKMALKMTLQVMTSRLMLVRCRCCSSLELMLVQLVSVRCEDDIKFKGISMILKMALKMTLQVMTSRLMLVRCRCCSSLELMLVQLVSVRCEDDIKFKGISMILKMALKMTLQVMTSRLMLVRCRCCSSLELMLVQLVSVRCKDDIKFKVR</sequence>
<name>A0A7M7NCN6_STRPU</name>
<reference evidence="2" key="1">
    <citation type="submission" date="2015-02" db="EMBL/GenBank/DDBJ databases">
        <title>Genome sequencing for Strongylocentrotus purpuratus.</title>
        <authorList>
            <person name="Murali S."/>
            <person name="Liu Y."/>
            <person name="Vee V."/>
            <person name="English A."/>
            <person name="Wang M."/>
            <person name="Skinner E."/>
            <person name="Han Y."/>
            <person name="Muzny D.M."/>
            <person name="Worley K.C."/>
            <person name="Gibbs R.A."/>
        </authorList>
    </citation>
    <scope>NUCLEOTIDE SEQUENCE</scope>
</reference>
<evidence type="ECO:0000313" key="1">
    <source>
        <dbReference type="EnsemblMetazoa" id="XP_030834627"/>
    </source>
</evidence>
<keyword evidence="2" id="KW-1185">Reference proteome</keyword>
<dbReference type="KEGG" id="spu:115921358"/>
<accession>A0A7M7NCN6</accession>
<reference evidence="1" key="2">
    <citation type="submission" date="2021-01" db="UniProtKB">
        <authorList>
            <consortium name="EnsemblMetazoa"/>
        </authorList>
    </citation>
    <scope>IDENTIFICATION</scope>
</reference>
<dbReference type="GeneID" id="115921358"/>
<dbReference type="EnsemblMetazoa" id="XM_030978767">
    <property type="protein sequence ID" value="XP_030834627"/>
    <property type="gene ID" value="LOC115921358"/>
</dbReference>
<protein>
    <submittedName>
        <fullName evidence="1">Uncharacterized protein</fullName>
    </submittedName>
</protein>